<keyword evidence="4" id="KW-0812">Transmembrane</keyword>
<dbReference type="Proteomes" id="UP000184330">
    <property type="component" value="Unassembled WGS sequence"/>
</dbReference>
<dbReference type="AlphaFoldDB" id="A0A1L7X6H2"/>
<evidence type="ECO:0000313" key="7">
    <source>
        <dbReference type="Proteomes" id="UP000184330"/>
    </source>
</evidence>
<dbReference type="OrthoDB" id="417877at2759"/>
<protein>
    <recommendedName>
        <fullName evidence="5">FAD-binding domain-containing protein</fullName>
    </recommendedName>
</protein>
<dbReference type="PANTHER" id="PTHR46720">
    <property type="entry name" value="HYDROXYLASE, PUTATIVE (AFU_ORTHOLOGUE AFUA_3G01460)-RELATED"/>
    <property type="match status" value="1"/>
</dbReference>
<keyword evidence="3" id="KW-0560">Oxidoreductase</keyword>
<dbReference type="InterPro" id="IPR036188">
    <property type="entry name" value="FAD/NAD-bd_sf"/>
</dbReference>
<proteinExistence type="predicted"/>
<dbReference type="SUPFAM" id="SSF51905">
    <property type="entry name" value="FAD/NAD(P)-binding domain"/>
    <property type="match status" value="1"/>
</dbReference>
<dbReference type="GO" id="GO:0044550">
    <property type="term" value="P:secondary metabolite biosynthetic process"/>
    <property type="evidence" value="ECO:0007669"/>
    <property type="project" value="TreeGrafter"/>
</dbReference>
<dbReference type="EMBL" id="FJOG01000016">
    <property type="protein sequence ID" value="CZR60621.1"/>
    <property type="molecule type" value="Genomic_DNA"/>
</dbReference>
<evidence type="ECO:0000256" key="4">
    <source>
        <dbReference type="SAM" id="Phobius"/>
    </source>
</evidence>
<reference evidence="6 7" key="1">
    <citation type="submission" date="2016-03" db="EMBL/GenBank/DDBJ databases">
        <authorList>
            <person name="Ploux O."/>
        </authorList>
    </citation>
    <scope>NUCLEOTIDE SEQUENCE [LARGE SCALE GENOMIC DNA]</scope>
    <source>
        <strain evidence="6 7">UAMH 11012</strain>
    </source>
</reference>
<dbReference type="InterPro" id="IPR002938">
    <property type="entry name" value="FAD-bd"/>
</dbReference>
<dbReference type="Pfam" id="PF01494">
    <property type="entry name" value="FAD_binding_3"/>
    <property type="match status" value="1"/>
</dbReference>
<dbReference type="GO" id="GO:0071949">
    <property type="term" value="F:FAD binding"/>
    <property type="evidence" value="ECO:0007669"/>
    <property type="project" value="InterPro"/>
</dbReference>
<dbReference type="Gene3D" id="3.50.50.60">
    <property type="entry name" value="FAD/NAD(P)-binding domain"/>
    <property type="match status" value="1"/>
</dbReference>
<name>A0A1L7X6H2_9HELO</name>
<keyword evidence="4" id="KW-1133">Transmembrane helix</keyword>
<accession>A0A1L7X6H2</accession>
<evidence type="ECO:0000256" key="1">
    <source>
        <dbReference type="ARBA" id="ARBA00022630"/>
    </source>
</evidence>
<dbReference type="PANTHER" id="PTHR46720:SF3">
    <property type="entry name" value="FAD-BINDING DOMAIN-CONTAINING PROTEIN-RELATED"/>
    <property type="match status" value="1"/>
</dbReference>
<keyword evidence="2" id="KW-0274">FAD</keyword>
<evidence type="ECO:0000259" key="5">
    <source>
        <dbReference type="Pfam" id="PF01494"/>
    </source>
</evidence>
<organism evidence="6 7">
    <name type="scientific">Phialocephala subalpina</name>
    <dbReference type="NCBI Taxonomy" id="576137"/>
    <lineage>
        <taxon>Eukaryota</taxon>
        <taxon>Fungi</taxon>
        <taxon>Dikarya</taxon>
        <taxon>Ascomycota</taxon>
        <taxon>Pezizomycotina</taxon>
        <taxon>Leotiomycetes</taxon>
        <taxon>Helotiales</taxon>
        <taxon>Mollisiaceae</taxon>
        <taxon>Phialocephala</taxon>
        <taxon>Phialocephala fortinii species complex</taxon>
    </lineage>
</organism>
<keyword evidence="4" id="KW-0472">Membrane</keyword>
<evidence type="ECO:0000313" key="6">
    <source>
        <dbReference type="EMBL" id="CZR60621.1"/>
    </source>
</evidence>
<evidence type="ECO:0000256" key="3">
    <source>
        <dbReference type="ARBA" id="ARBA00023002"/>
    </source>
</evidence>
<gene>
    <name evidence="6" type="ORF">PAC_10517</name>
</gene>
<dbReference type="STRING" id="576137.A0A1L7X6H2"/>
<keyword evidence="1" id="KW-0285">Flavoprotein</keyword>
<evidence type="ECO:0000256" key="2">
    <source>
        <dbReference type="ARBA" id="ARBA00022827"/>
    </source>
</evidence>
<dbReference type="PRINTS" id="PR00420">
    <property type="entry name" value="RNGMNOXGNASE"/>
</dbReference>
<feature type="transmembrane region" description="Helical" evidence="4">
    <location>
        <begin position="7"/>
        <end position="27"/>
    </location>
</feature>
<feature type="domain" description="FAD-binding" evidence="5">
    <location>
        <begin position="265"/>
        <end position="338"/>
    </location>
</feature>
<sequence length="371" mass="40527">MQTSEKKLDIVIVGLGVVGVCTAIGLVKHRANVHIYEAAEEFCEIGGSVGLAPEAMAAMKLISPEISDIIADSITKNGSKDGEDTWTTACHGGKDFTDHFITKIKTSDVARTGQSLVHRDGFLQELVNLLPAGITHFGKKLVAVDAGVNAGQATMVFEDGERDVMELIPSAMYGPAYANGYVYRGILPMEIVKKDLGEECAVNCHLYINKGGYVVTYPTDQGKFLNHNQVDALKEDFKEWGPVVGKIMMNTEAPSVDMWALYNINTIGKYKKGRIVLLGDAAHFATPHQAGGIGQCTEDTLAMSELLGNLEHTSYWSITDAFKAYNIIRRPRSRKLVATSYETGLLYSFNGPEGDDIEAIKKNLETRTKRT</sequence>
<dbReference type="GO" id="GO:0016491">
    <property type="term" value="F:oxidoreductase activity"/>
    <property type="evidence" value="ECO:0007669"/>
    <property type="project" value="UniProtKB-KW"/>
</dbReference>
<keyword evidence="7" id="KW-1185">Reference proteome</keyword>
<dbReference type="InterPro" id="IPR051104">
    <property type="entry name" value="FAD_monoxygenase"/>
</dbReference>